<evidence type="ECO:0000256" key="10">
    <source>
        <dbReference type="PROSITE-ProRule" id="PRU00042"/>
    </source>
</evidence>
<dbReference type="Gene3D" id="3.30.160.60">
    <property type="entry name" value="Classic Zinc Finger"/>
    <property type="match status" value="3"/>
</dbReference>
<evidence type="ECO:0000256" key="3">
    <source>
        <dbReference type="ARBA" id="ARBA00022737"/>
    </source>
</evidence>
<keyword evidence="9" id="KW-0539">Nucleus</keyword>
<evidence type="ECO:0000256" key="7">
    <source>
        <dbReference type="ARBA" id="ARBA00023125"/>
    </source>
</evidence>
<evidence type="ECO:0000256" key="4">
    <source>
        <dbReference type="ARBA" id="ARBA00022771"/>
    </source>
</evidence>
<feature type="domain" description="C2H2-type" evidence="12">
    <location>
        <begin position="1"/>
        <end position="20"/>
    </location>
</feature>
<keyword evidence="3" id="KW-0677">Repeat</keyword>
<dbReference type="InterPro" id="IPR050717">
    <property type="entry name" value="C2H2-ZF_Transcription_Reg"/>
</dbReference>
<proteinExistence type="predicted"/>
<dbReference type="GO" id="GO:0000981">
    <property type="term" value="F:DNA-binding transcription factor activity, RNA polymerase II-specific"/>
    <property type="evidence" value="ECO:0007669"/>
    <property type="project" value="TreeGrafter"/>
</dbReference>
<reference evidence="13" key="1">
    <citation type="submission" date="2019-10" db="EMBL/GenBank/DDBJ databases">
        <title>Bird 10,000 Genomes (B10K) Project - Family phase.</title>
        <authorList>
            <person name="Zhang G."/>
        </authorList>
    </citation>
    <scope>NUCLEOTIDE SEQUENCE</scope>
    <source>
        <strain evidence="13">B10K-DU-002-10</strain>
        <tissue evidence="13">Muscle</tissue>
    </source>
</reference>
<keyword evidence="5" id="KW-0862">Zinc</keyword>
<organism evidence="13 14">
    <name type="scientific">Aegithalos caudatus</name>
    <name type="common">Long-tailed tit</name>
    <name type="synonym">Acredula caudata</name>
    <dbReference type="NCBI Taxonomy" id="73327"/>
    <lineage>
        <taxon>Eukaryota</taxon>
        <taxon>Metazoa</taxon>
        <taxon>Chordata</taxon>
        <taxon>Craniata</taxon>
        <taxon>Vertebrata</taxon>
        <taxon>Euteleostomi</taxon>
        <taxon>Archelosauria</taxon>
        <taxon>Archosauria</taxon>
        <taxon>Dinosauria</taxon>
        <taxon>Saurischia</taxon>
        <taxon>Theropoda</taxon>
        <taxon>Coelurosauria</taxon>
        <taxon>Aves</taxon>
        <taxon>Neognathae</taxon>
        <taxon>Neoaves</taxon>
        <taxon>Telluraves</taxon>
        <taxon>Australaves</taxon>
        <taxon>Passeriformes</taxon>
        <taxon>Sylvioidea</taxon>
        <taxon>Aegithalidae</taxon>
        <taxon>Aegithalos</taxon>
    </lineage>
</organism>
<dbReference type="PROSITE" id="PS00028">
    <property type="entry name" value="ZINC_FINGER_C2H2_1"/>
    <property type="match status" value="1"/>
</dbReference>
<keyword evidence="8" id="KW-0804">Transcription</keyword>
<comment type="subcellular location">
    <subcellularLocation>
        <location evidence="1">Nucleus</location>
    </subcellularLocation>
</comment>
<protein>
    <submittedName>
        <fullName evidence="13">ZN180 protein</fullName>
    </submittedName>
</protein>
<dbReference type="AlphaFoldDB" id="A0A850YS92"/>
<dbReference type="SUPFAM" id="SSF57667">
    <property type="entry name" value="beta-beta-alpha zinc fingers"/>
    <property type="match status" value="1"/>
</dbReference>
<dbReference type="EMBL" id="WEIU01025034">
    <property type="protein sequence ID" value="NWH96351.1"/>
    <property type="molecule type" value="Genomic_DNA"/>
</dbReference>
<dbReference type="PANTHER" id="PTHR14196">
    <property type="entry name" value="ODD-SKIPPED - RELATED"/>
    <property type="match status" value="1"/>
</dbReference>
<feature type="non-terminal residue" evidence="13">
    <location>
        <position position="1"/>
    </location>
</feature>
<gene>
    <name evidence="13" type="primary">Znf180_3</name>
    <name evidence="13" type="ORF">AEGCAU_R00007</name>
</gene>
<keyword evidence="7" id="KW-0238">DNA-binding</keyword>
<feature type="region of interest" description="Disordered" evidence="11">
    <location>
        <begin position="1"/>
        <end position="20"/>
    </location>
</feature>
<keyword evidence="4 10" id="KW-0863">Zinc-finger</keyword>
<evidence type="ECO:0000256" key="9">
    <source>
        <dbReference type="ARBA" id="ARBA00023242"/>
    </source>
</evidence>
<dbReference type="Pfam" id="PF00096">
    <property type="entry name" value="zf-C2H2"/>
    <property type="match status" value="1"/>
</dbReference>
<feature type="non-terminal residue" evidence="13">
    <location>
        <position position="56"/>
    </location>
</feature>
<dbReference type="GO" id="GO:0000977">
    <property type="term" value="F:RNA polymerase II transcription regulatory region sequence-specific DNA binding"/>
    <property type="evidence" value="ECO:0007669"/>
    <property type="project" value="TreeGrafter"/>
</dbReference>
<dbReference type="GO" id="GO:0005634">
    <property type="term" value="C:nucleus"/>
    <property type="evidence" value="ECO:0007669"/>
    <property type="project" value="UniProtKB-SubCell"/>
</dbReference>
<dbReference type="GO" id="GO:0008270">
    <property type="term" value="F:zinc ion binding"/>
    <property type="evidence" value="ECO:0007669"/>
    <property type="project" value="UniProtKB-KW"/>
</dbReference>
<evidence type="ECO:0000256" key="6">
    <source>
        <dbReference type="ARBA" id="ARBA00023015"/>
    </source>
</evidence>
<evidence type="ECO:0000313" key="14">
    <source>
        <dbReference type="Proteomes" id="UP000628412"/>
    </source>
</evidence>
<keyword evidence="14" id="KW-1185">Reference proteome</keyword>
<feature type="compositionally biased region" description="Polar residues" evidence="11">
    <location>
        <begin position="1"/>
        <end position="11"/>
    </location>
</feature>
<evidence type="ECO:0000259" key="12">
    <source>
        <dbReference type="PROSITE" id="PS50157"/>
    </source>
</evidence>
<evidence type="ECO:0000256" key="11">
    <source>
        <dbReference type="SAM" id="MobiDB-lite"/>
    </source>
</evidence>
<keyword evidence="2" id="KW-0479">Metal-binding</keyword>
<dbReference type="PROSITE" id="PS50157">
    <property type="entry name" value="ZINC_FINGER_C2H2_2"/>
    <property type="match status" value="2"/>
</dbReference>
<evidence type="ECO:0000256" key="2">
    <source>
        <dbReference type="ARBA" id="ARBA00022723"/>
    </source>
</evidence>
<dbReference type="InterPro" id="IPR013087">
    <property type="entry name" value="Znf_C2H2_type"/>
</dbReference>
<comment type="caution">
    <text evidence="13">The sequence shown here is derived from an EMBL/GenBank/DDBJ whole genome shotgun (WGS) entry which is preliminary data.</text>
</comment>
<dbReference type="PANTHER" id="PTHR14196:SF12">
    <property type="entry name" value="ZINC FINGER PROTEIN 208-LIKE"/>
    <property type="match status" value="1"/>
</dbReference>
<dbReference type="SMART" id="SM00355">
    <property type="entry name" value="ZnF_C2H2"/>
    <property type="match status" value="1"/>
</dbReference>
<evidence type="ECO:0000256" key="5">
    <source>
        <dbReference type="ARBA" id="ARBA00022833"/>
    </source>
</evidence>
<dbReference type="Proteomes" id="UP000628412">
    <property type="component" value="Unassembled WGS sequence"/>
</dbReference>
<evidence type="ECO:0000256" key="1">
    <source>
        <dbReference type="ARBA" id="ARBA00004123"/>
    </source>
</evidence>
<evidence type="ECO:0000256" key="8">
    <source>
        <dbReference type="ARBA" id="ARBA00023163"/>
    </source>
</evidence>
<sequence>SFRTSSELTVHQRSHTGEQPYKCGMCSKSFSRSCHLMRHMGIHTGEWPYECTECGK</sequence>
<keyword evidence="6" id="KW-0805">Transcription regulation</keyword>
<name>A0A850YS92_AEGCA</name>
<dbReference type="InterPro" id="IPR036236">
    <property type="entry name" value="Znf_C2H2_sf"/>
</dbReference>
<accession>A0A850YS92</accession>
<evidence type="ECO:0000313" key="13">
    <source>
        <dbReference type="EMBL" id="NWH96351.1"/>
    </source>
</evidence>
<dbReference type="FunFam" id="3.30.160.60:FF:000064">
    <property type="entry name" value="Early growth response protein 3"/>
    <property type="match status" value="1"/>
</dbReference>
<feature type="domain" description="C2H2-type" evidence="12">
    <location>
        <begin position="21"/>
        <end position="48"/>
    </location>
</feature>